<organism evidence="2 3">
    <name type="scientific">Candida maltosa (strain Xu316)</name>
    <name type="common">Yeast</name>
    <dbReference type="NCBI Taxonomy" id="1245528"/>
    <lineage>
        <taxon>Eukaryota</taxon>
        <taxon>Fungi</taxon>
        <taxon>Dikarya</taxon>
        <taxon>Ascomycota</taxon>
        <taxon>Saccharomycotina</taxon>
        <taxon>Pichiomycetes</taxon>
        <taxon>Debaryomycetaceae</taxon>
        <taxon>Candida/Lodderomyces clade</taxon>
        <taxon>Candida</taxon>
    </lineage>
</organism>
<name>M3J0U8_CANMX</name>
<reference evidence="2 3" key="1">
    <citation type="submission" date="2013-02" db="EMBL/GenBank/DDBJ databases">
        <title>Genome sequence of Candida maltosa Xu316, a potential industrial strain for xylitol and ethanol production.</title>
        <authorList>
            <person name="Yu J."/>
            <person name="Wang Q."/>
            <person name="Geng X."/>
            <person name="Bao W."/>
            <person name="He P."/>
            <person name="Cai J."/>
        </authorList>
    </citation>
    <scope>NUCLEOTIDE SEQUENCE [LARGE SCALE GENOMIC DNA]</scope>
    <source>
        <strain evidence="3">Xu316</strain>
    </source>
</reference>
<evidence type="ECO:0000313" key="2">
    <source>
        <dbReference type="EMBL" id="EMG45468.1"/>
    </source>
</evidence>
<dbReference type="OMA" id="MAINTHQ"/>
<feature type="region of interest" description="Disordered" evidence="1">
    <location>
        <begin position="67"/>
        <end position="111"/>
    </location>
</feature>
<gene>
    <name evidence="2" type="ORF">G210_4348</name>
</gene>
<dbReference type="Proteomes" id="UP000011777">
    <property type="component" value="Unassembled WGS sequence"/>
</dbReference>
<sequence length="440" mass="50274">MAVFIDNLSNCSSPSYMRPNYTIDTKSRKSQLHRRDNEIVNEQQQQQNVSLPTKRLKMKRSFSINSIKSSNSLNNHPLNDDIENDTPQKDNDDDTEIDDYESDELSCSSCSSSHSNMFDYGRNSYISIPSSINNSLSLSFSVSSSPPSVYSPPSITTTSFSPISTMSVPRSLKKSCSTDSLSLLLQKSSPPSKKSMYSNLTTSLKSIKNRVTSYNKENIIKFVMDSPEFTDDRLPPIIKEEIHIEEMEDSEDMQELTTFKASNNQFPDHHQHDYVKYKTRESRCNAQFLKLYAYDRNARTSTMTLPNSTTQEELKRIMKSRPQIKKFHYAHNVQRISNMSREKLWSSVVLPPRNDESPGLSINGDNYILVDSEVNSYSIVRKEGKYLPWLSKESIKPAGVLSQGKWLFNSEAPNSGVTKSQFTVKGWCNPRWIEWSDSDE</sequence>
<accession>M3J0U8</accession>
<comment type="caution">
    <text evidence="2">The sequence shown here is derived from an EMBL/GenBank/DDBJ whole genome shotgun (WGS) entry which is preliminary data.</text>
</comment>
<proteinExistence type="predicted"/>
<protein>
    <submittedName>
        <fullName evidence="2">Uncharacterized protein</fullName>
    </submittedName>
</protein>
<feature type="compositionally biased region" description="Acidic residues" evidence="1">
    <location>
        <begin position="91"/>
        <end position="104"/>
    </location>
</feature>
<dbReference type="EMBL" id="AOGT01002458">
    <property type="protein sequence ID" value="EMG45468.1"/>
    <property type="molecule type" value="Genomic_DNA"/>
</dbReference>
<dbReference type="AlphaFoldDB" id="M3J0U8"/>
<evidence type="ECO:0000313" key="3">
    <source>
        <dbReference type="Proteomes" id="UP000011777"/>
    </source>
</evidence>
<dbReference type="OrthoDB" id="4088353at2759"/>
<evidence type="ECO:0000256" key="1">
    <source>
        <dbReference type="SAM" id="MobiDB-lite"/>
    </source>
</evidence>
<dbReference type="eggNOG" id="ENOG502SGNS">
    <property type="taxonomic scope" value="Eukaryota"/>
</dbReference>
<keyword evidence="3" id="KW-1185">Reference proteome</keyword>
<dbReference type="HOGENOM" id="CLU_522726_0_0_1"/>